<proteinExistence type="inferred from homology"/>
<dbReference type="Gene3D" id="3.30.497.10">
    <property type="entry name" value="Antithrombin, subunit I, domain 2"/>
    <property type="match status" value="1"/>
</dbReference>
<accession>G0P3H3</accession>
<dbReference type="Pfam" id="PF00079">
    <property type="entry name" value="Serpin"/>
    <property type="match status" value="1"/>
</dbReference>
<evidence type="ECO:0000313" key="3">
    <source>
        <dbReference type="EMBL" id="EGT43966.1"/>
    </source>
</evidence>
<dbReference type="EMBL" id="GL380043">
    <property type="protein sequence ID" value="EGT43966.1"/>
    <property type="molecule type" value="Genomic_DNA"/>
</dbReference>
<dbReference type="PANTHER" id="PTHR11461:SF299">
    <property type="entry name" value="SERINE OR CYSTEINE PROTEASE INHIBITOR-RELATED"/>
    <property type="match status" value="1"/>
</dbReference>
<dbReference type="InterPro" id="IPR036186">
    <property type="entry name" value="Serpin_sf"/>
</dbReference>
<gene>
    <name evidence="3" type="ORF">CAEBREN_11173</name>
</gene>
<reference evidence="4" key="1">
    <citation type="submission" date="2011-07" db="EMBL/GenBank/DDBJ databases">
        <authorList>
            <consortium name="Caenorhabditis brenneri Sequencing and Analysis Consortium"/>
            <person name="Wilson R.K."/>
        </authorList>
    </citation>
    <scope>NUCLEOTIDE SEQUENCE [LARGE SCALE GENOMIC DNA]</scope>
    <source>
        <strain evidence="4">PB2801</strain>
    </source>
</reference>
<dbReference type="SUPFAM" id="SSF56574">
    <property type="entry name" value="Serpins"/>
    <property type="match status" value="1"/>
</dbReference>
<dbReference type="InterPro" id="IPR042185">
    <property type="entry name" value="Serpin_sf_2"/>
</dbReference>
<dbReference type="HOGENOM" id="CLU_023330_0_3_1"/>
<name>G0P3H3_CAEBE</name>
<evidence type="ECO:0000259" key="2">
    <source>
        <dbReference type="SMART" id="SM00093"/>
    </source>
</evidence>
<dbReference type="InParanoid" id="G0P3H3"/>
<dbReference type="GO" id="GO:0005615">
    <property type="term" value="C:extracellular space"/>
    <property type="evidence" value="ECO:0007669"/>
    <property type="project" value="InterPro"/>
</dbReference>
<dbReference type="Proteomes" id="UP000008068">
    <property type="component" value="Unassembled WGS sequence"/>
</dbReference>
<dbReference type="OMA" id="LMHQERK"/>
<dbReference type="Gene3D" id="2.30.39.10">
    <property type="entry name" value="Alpha-1-antitrypsin, domain 1"/>
    <property type="match status" value="1"/>
</dbReference>
<dbReference type="InterPro" id="IPR000215">
    <property type="entry name" value="Serpin_fam"/>
</dbReference>
<sequence length="380" mass="43111">MPTQTESSDPAIRSEIEFGLNLLRQQNLSKPLVFSPFSISLCVSLLHAASTGKTRDEIREALLRGSTDEKFEEYFSNLLETVSNVPPGIDVNIANHVFCLKDYPIKKSYLDTVKKLYNAGATALDFKDKVNSADVMNKFVAEATKGHITNIITPEQFEQDLVAVFTNALYFKADWYAQFQAFYTEKRDFYTSIEAKRSIDFMYQSYGDGMNFYSENDQFEMLRLAYRDISYDESSFAMNIFLPKARCGLKDAMFTLTAARLQDLLTTTNREYCNVTIPKWKIETNIDLNDALQATGIKLAFDIENEEFRQLAENTHGISEVAHSAMIEVDEEGTTASACTRLRLRGGGPPPPKIIDFVADHPFFFVLTKDIHPIFMGIYC</sequence>
<dbReference type="eggNOG" id="KOG2392">
    <property type="taxonomic scope" value="Eukaryota"/>
</dbReference>
<evidence type="ECO:0000256" key="1">
    <source>
        <dbReference type="RuleBase" id="RU000411"/>
    </source>
</evidence>
<keyword evidence="4" id="KW-1185">Reference proteome</keyword>
<dbReference type="GO" id="GO:0004867">
    <property type="term" value="F:serine-type endopeptidase inhibitor activity"/>
    <property type="evidence" value="ECO:0007669"/>
    <property type="project" value="InterPro"/>
</dbReference>
<feature type="domain" description="Serpin" evidence="2">
    <location>
        <begin position="20"/>
        <end position="380"/>
    </location>
</feature>
<dbReference type="InterPro" id="IPR042178">
    <property type="entry name" value="Serpin_sf_1"/>
</dbReference>
<dbReference type="OrthoDB" id="9518664at2759"/>
<protein>
    <recommendedName>
        <fullName evidence="2">Serpin domain-containing protein</fullName>
    </recommendedName>
</protein>
<dbReference type="STRING" id="135651.G0P3H3"/>
<comment type="similarity">
    <text evidence="1">Belongs to the serpin family.</text>
</comment>
<dbReference type="SMART" id="SM00093">
    <property type="entry name" value="SERPIN"/>
    <property type="match status" value="1"/>
</dbReference>
<dbReference type="InterPro" id="IPR023796">
    <property type="entry name" value="Serpin_dom"/>
</dbReference>
<dbReference type="MEROPS" id="I04.081"/>
<dbReference type="PANTHER" id="PTHR11461">
    <property type="entry name" value="SERINE PROTEASE INHIBITOR, SERPIN"/>
    <property type="match status" value="1"/>
</dbReference>
<organism evidence="4">
    <name type="scientific">Caenorhabditis brenneri</name>
    <name type="common">Nematode worm</name>
    <dbReference type="NCBI Taxonomy" id="135651"/>
    <lineage>
        <taxon>Eukaryota</taxon>
        <taxon>Metazoa</taxon>
        <taxon>Ecdysozoa</taxon>
        <taxon>Nematoda</taxon>
        <taxon>Chromadorea</taxon>
        <taxon>Rhabditida</taxon>
        <taxon>Rhabditina</taxon>
        <taxon>Rhabditomorpha</taxon>
        <taxon>Rhabditoidea</taxon>
        <taxon>Rhabditidae</taxon>
        <taxon>Peloderinae</taxon>
        <taxon>Caenorhabditis</taxon>
    </lineage>
</organism>
<evidence type="ECO:0000313" key="4">
    <source>
        <dbReference type="Proteomes" id="UP000008068"/>
    </source>
</evidence>
<dbReference type="AlphaFoldDB" id="G0P3H3"/>
<dbReference type="CDD" id="cd19581">
    <property type="entry name" value="serpinL_nematode"/>
    <property type="match status" value="1"/>
</dbReference>